<proteinExistence type="predicted"/>
<accession>A0A8H4XE01</accession>
<name>A0A8H4XE01_9HYPO</name>
<sequence length="23" mass="2557">MANEDSVVPVKSKSIFGYLNDWG</sequence>
<protein>
    <submittedName>
        <fullName evidence="1">Uncharacterized protein</fullName>
    </submittedName>
</protein>
<comment type="caution">
    <text evidence="1">The sequence shown here is derived from an EMBL/GenBank/DDBJ whole genome shotgun (WGS) entry which is preliminary data.</text>
</comment>
<reference evidence="1" key="2">
    <citation type="submission" date="2020-05" db="EMBL/GenBank/DDBJ databases">
        <authorList>
            <person name="Kim H.-S."/>
            <person name="Proctor R.H."/>
            <person name="Brown D.W."/>
        </authorList>
    </citation>
    <scope>NUCLEOTIDE SEQUENCE</scope>
    <source>
        <strain evidence="1">NRRL 20472</strain>
    </source>
</reference>
<dbReference type="EMBL" id="JABEXW010000113">
    <property type="protein sequence ID" value="KAF4970669.1"/>
    <property type="molecule type" value="Genomic_DNA"/>
</dbReference>
<organism evidence="1 2">
    <name type="scientific">Fusarium sarcochroum</name>
    <dbReference type="NCBI Taxonomy" id="1208366"/>
    <lineage>
        <taxon>Eukaryota</taxon>
        <taxon>Fungi</taxon>
        <taxon>Dikarya</taxon>
        <taxon>Ascomycota</taxon>
        <taxon>Pezizomycotina</taxon>
        <taxon>Sordariomycetes</taxon>
        <taxon>Hypocreomycetidae</taxon>
        <taxon>Hypocreales</taxon>
        <taxon>Nectriaceae</taxon>
        <taxon>Fusarium</taxon>
        <taxon>Fusarium lateritium species complex</taxon>
    </lineage>
</organism>
<gene>
    <name evidence="1" type="ORF">FSARC_2300</name>
</gene>
<dbReference type="AlphaFoldDB" id="A0A8H4XE01"/>
<keyword evidence="2" id="KW-1185">Reference proteome</keyword>
<feature type="non-terminal residue" evidence="1">
    <location>
        <position position="23"/>
    </location>
</feature>
<dbReference type="Proteomes" id="UP000622797">
    <property type="component" value="Unassembled WGS sequence"/>
</dbReference>
<evidence type="ECO:0000313" key="2">
    <source>
        <dbReference type="Proteomes" id="UP000622797"/>
    </source>
</evidence>
<evidence type="ECO:0000313" key="1">
    <source>
        <dbReference type="EMBL" id="KAF4970669.1"/>
    </source>
</evidence>
<reference evidence="1" key="1">
    <citation type="journal article" date="2020" name="BMC Genomics">
        <title>Correction to: Identification and distribution of gene clusters required for synthesis of sphingolipid metabolism inhibitors in diverse species of the filamentous fungus Fusarium.</title>
        <authorList>
            <person name="Kim H.S."/>
            <person name="Lohmar J.M."/>
            <person name="Busman M."/>
            <person name="Brown D.W."/>
            <person name="Naumann T.A."/>
            <person name="Divon H.H."/>
            <person name="Lysoe E."/>
            <person name="Uhlig S."/>
            <person name="Proctor R.H."/>
        </authorList>
    </citation>
    <scope>NUCLEOTIDE SEQUENCE</scope>
    <source>
        <strain evidence="1">NRRL 20472</strain>
    </source>
</reference>